<organism evidence="1">
    <name type="scientific">anaerobic digester metagenome</name>
    <dbReference type="NCBI Taxonomy" id="1263854"/>
    <lineage>
        <taxon>unclassified sequences</taxon>
        <taxon>metagenomes</taxon>
        <taxon>ecological metagenomes</taxon>
    </lineage>
</organism>
<dbReference type="AlphaFoldDB" id="A0A485LX52"/>
<accession>A0A485LX52</accession>
<reference evidence="1" key="1">
    <citation type="submission" date="2019-03" db="EMBL/GenBank/DDBJ databases">
        <authorList>
            <person name="Hao L."/>
        </authorList>
    </citation>
    <scope>NUCLEOTIDE SEQUENCE</scope>
</reference>
<proteinExistence type="predicted"/>
<gene>
    <name evidence="1" type="ORF">SCFA_1810002</name>
</gene>
<dbReference type="EMBL" id="CAADRN010000092">
    <property type="protein sequence ID" value="VFU12640.1"/>
    <property type="molecule type" value="Genomic_DNA"/>
</dbReference>
<protein>
    <submittedName>
        <fullName evidence="1">Uncharacterized protein</fullName>
    </submittedName>
</protein>
<sequence length="76" mass="8137">MKLVYVCECCDSVIKEVVLPAGLPENAPNLTGSGLRDIMDLDGGEGEVVLSDLCDDCREMLYGGPESTYFSGPVLH</sequence>
<name>A0A485LX52_9ZZZZ</name>
<evidence type="ECO:0000313" key="1">
    <source>
        <dbReference type="EMBL" id="VFU12640.1"/>
    </source>
</evidence>